<dbReference type="NCBIfam" id="TIGR03623">
    <property type="entry name" value="probable DNA repair protein"/>
    <property type="match status" value="1"/>
</dbReference>
<sequence length="912" mass="101646">MDGRGLLPGGIAEALEQGSVVVTGNQRAARAIRRGWDRRNRALGLASWSPATVTSWDAWLAKMWQRLLVEGHVTAMMLNHSQEQVVWRTILEADDELASLRSVDTLAAMAADAWRLVCSYDGRLNLQAAIGNSDTRSFQRWARTFERLCEAEGFVAQAQLEDTLRKEVEREAARSVFIGLLADRVVLVGFDQMTPSQSRLVEALHSTGIQVEELRLNLPAQRRLLVEAADGQEELFLAARWVRRFLEENTGATIAVIAPALETERREIDQVFREVLAPELEDIHADDHVGPYEFSLGSTLSETHLVAVAFDLLRWSNEPLPLERVSALLLSPYFAMSSGERSARAEFDAFELRKARMLRPEISLLGLIEMMDGSKRRAKFPQVLGTLRAMQRVAGRLQGLDERSHAEWAEKMREFLMTAAWGTGGGDSTVEFQTQRKWESALDEVAMLDFEGVAVDYAQALEALERVARLTMFAPESREAPVQVMGPLEAAGSTFDAVWFLRAGELDWPMSAVGSSLLPWHLQRELEMPGTDPTLDSERAQKITERITASAGSIVFSYAKESSEGTQRPSPLLTGLGLETVKAAEFVESESQRTLVELEDIADAAQVQAPPDRVIRGGAKVLELQAACGFRAFAEKRLWATELESIEPGMDARESGTALHKALEIFWDEVKTQYNLRSMTMEERDEALIWCVARALKQTLEASATDWDKAYVEVQSERLRRLLSGWLELELERRLPFEVKLSEKEFNDVRVGPLRLSVRMDRVDVVEGGEVLIDYKTGSASANDWLTQRPNAPQLPLYAILSQADQLQGIAFGLVKAGKDRGLQGYAASDGVLPKPTRLKEAATLEAQVERWREVLVGLAEEFYSGDARVSPKTFPGTCAHCGQRIFCRLDVSLLEEEDEQEDGSVAEVSRG</sequence>
<evidence type="ECO:0000313" key="3">
    <source>
        <dbReference type="Proteomes" id="UP000569092"/>
    </source>
</evidence>
<evidence type="ECO:0000313" key="2">
    <source>
        <dbReference type="EMBL" id="MBB5346043.1"/>
    </source>
</evidence>
<dbReference type="InterPro" id="IPR027417">
    <property type="entry name" value="P-loop_NTPase"/>
</dbReference>
<protein>
    <submittedName>
        <fullName evidence="2">DNA repair protein</fullName>
    </submittedName>
</protein>
<dbReference type="InterPro" id="IPR019925">
    <property type="entry name" value="DNA_repair_protein_predicted"/>
</dbReference>
<gene>
    <name evidence="2" type="ORF">HDF10_004050</name>
</gene>
<dbReference type="EMBL" id="JACHDZ010000008">
    <property type="protein sequence ID" value="MBB5346043.1"/>
    <property type="molecule type" value="Genomic_DNA"/>
</dbReference>
<organism evidence="2 3">
    <name type="scientific">Tunturiibacter lichenicola</name>
    <dbReference type="NCBI Taxonomy" id="2051959"/>
    <lineage>
        <taxon>Bacteria</taxon>
        <taxon>Pseudomonadati</taxon>
        <taxon>Acidobacteriota</taxon>
        <taxon>Terriglobia</taxon>
        <taxon>Terriglobales</taxon>
        <taxon>Acidobacteriaceae</taxon>
        <taxon>Tunturiibacter</taxon>
    </lineage>
</organism>
<feature type="domain" description="PD-(D/E)XK endonuclease-like" evidence="1">
    <location>
        <begin position="622"/>
        <end position="889"/>
    </location>
</feature>
<reference evidence="2 3" key="1">
    <citation type="submission" date="2020-08" db="EMBL/GenBank/DDBJ databases">
        <title>Genomic Encyclopedia of Type Strains, Phase IV (KMG-V): Genome sequencing to study the core and pangenomes of soil and plant-associated prokaryotes.</title>
        <authorList>
            <person name="Whitman W."/>
        </authorList>
    </citation>
    <scope>NUCLEOTIDE SEQUENCE [LARGE SCALE GENOMIC DNA]</scope>
    <source>
        <strain evidence="2 3">M8US30</strain>
    </source>
</reference>
<name>A0A7W8JB61_9BACT</name>
<evidence type="ECO:0000259" key="1">
    <source>
        <dbReference type="Pfam" id="PF12705"/>
    </source>
</evidence>
<dbReference type="Pfam" id="PF12705">
    <property type="entry name" value="PDDEXK_1"/>
    <property type="match status" value="1"/>
</dbReference>
<dbReference type="Proteomes" id="UP000569092">
    <property type="component" value="Unassembled WGS sequence"/>
</dbReference>
<dbReference type="SUPFAM" id="SSF52540">
    <property type="entry name" value="P-loop containing nucleoside triphosphate hydrolases"/>
    <property type="match status" value="1"/>
</dbReference>
<dbReference type="InterPro" id="IPR011604">
    <property type="entry name" value="PDDEXK-like_dom_sf"/>
</dbReference>
<proteinExistence type="predicted"/>
<dbReference type="AlphaFoldDB" id="A0A7W8JB61"/>
<dbReference type="Gene3D" id="3.90.320.10">
    <property type="match status" value="1"/>
</dbReference>
<dbReference type="InterPro" id="IPR038726">
    <property type="entry name" value="PDDEXK_AddAB-type"/>
</dbReference>
<comment type="caution">
    <text evidence="2">The sequence shown here is derived from an EMBL/GenBank/DDBJ whole genome shotgun (WGS) entry which is preliminary data.</text>
</comment>
<accession>A0A7W8JB61</accession>